<evidence type="ECO:0000256" key="4">
    <source>
        <dbReference type="ARBA" id="ARBA00023032"/>
    </source>
</evidence>
<dbReference type="SMART" id="SM00382">
    <property type="entry name" value="AAA"/>
    <property type="match status" value="1"/>
</dbReference>
<name>B8LIG0_ANEPI</name>
<dbReference type="PANTHER" id="PTHR42781">
    <property type="entry name" value="SPERMIDINE/PUTRESCINE IMPORT ATP-BINDING PROTEIN POTA"/>
    <property type="match status" value="1"/>
</dbReference>
<evidence type="ECO:0000259" key="5">
    <source>
        <dbReference type="PROSITE" id="PS50893"/>
    </source>
</evidence>
<proteinExistence type="predicted"/>
<protein>
    <submittedName>
        <fullName evidence="6">CysA</fullName>
    </submittedName>
</protein>
<accession>B8LIG0</accession>
<dbReference type="InterPro" id="IPR050093">
    <property type="entry name" value="ABC_SmlMolc_Importer"/>
</dbReference>
<dbReference type="GO" id="GO:0016887">
    <property type="term" value="F:ATP hydrolysis activity"/>
    <property type="evidence" value="ECO:0007669"/>
    <property type="project" value="InterPro"/>
</dbReference>
<dbReference type="InterPro" id="IPR027417">
    <property type="entry name" value="P-loop_NTPase"/>
</dbReference>
<dbReference type="PANTHER" id="PTHR42781:SF4">
    <property type="entry name" value="SPERMIDINE_PUTRESCINE IMPORT ATP-BINDING PROTEIN POTA"/>
    <property type="match status" value="1"/>
</dbReference>
<dbReference type="EMBL" id="EF551241">
    <property type="protein sequence ID" value="ABV04283.1"/>
    <property type="molecule type" value="Genomic_DNA"/>
</dbReference>
<dbReference type="FunFam" id="3.40.50.300:FF:000425">
    <property type="entry name" value="Probable ABC transporter, ATP-binding subunit"/>
    <property type="match status" value="1"/>
</dbReference>
<evidence type="ECO:0000256" key="3">
    <source>
        <dbReference type="ARBA" id="ARBA00022840"/>
    </source>
</evidence>
<feature type="domain" description="ABC transporter" evidence="5">
    <location>
        <begin position="3"/>
        <end position="233"/>
    </location>
</feature>
<keyword evidence="4" id="KW-0764">Sulfate transport</keyword>
<geneLocation type="chloroplast" evidence="6"/>
<keyword evidence="2" id="KW-0547">Nucleotide-binding</keyword>
<keyword evidence="6" id="KW-0150">Chloroplast</keyword>
<dbReference type="Gene3D" id="3.40.50.300">
    <property type="entry name" value="P-loop containing nucleotide triphosphate hydrolases"/>
    <property type="match status" value="1"/>
</dbReference>
<dbReference type="GO" id="GO:0005524">
    <property type="term" value="F:ATP binding"/>
    <property type="evidence" value="ECO:0007669"/>
    <property type="project" value="UniProtKB-KW"/>
</dbReference>
<dbReference type="PROSITE" id="PS50893">
    <property type="entry name" value="ABC_TRANSPORTER_2"/>
    <property type="match status" value="1"/>
</dbReference>
<dbReference type="AlphaFoldDB" id="B8LIG0"/>
<dbReference type="Pfam" id="PF00005">
    <property type="entry name" value="ABC_tran"/>
    <property type="match status" value="1"/>
</dbReference>
<keyword evidence="6" id="KW-0934">Plastid</keyword>
<gene>
    <name evidence="6" type="primary">cysA</name>
</gene>
<organism evidence="6">
    <name type="scientific">Aneura pinguis</name>
    <name type="common">Greasewort</name>
    <name type="synonym">Riccardia pinguis</name>
    <dbReference type="NCBI Taxonomy" id="39026"/>
    <lineage>
        <taxon>Eukaryota</taxon>
        <taxon>Viridiplantae</taxon>
        <taxon>Streptophyta</taxon>
        <taxon>Embryophyta</taxon>
        <taxon>Marchantiophyta</taxon>
        <taxon>Jungermanniopsida</taxon>
        <taxon>Metzgeriidae</taxon>
        <taxon>Metzgeriales</taxon>
        <taxon>Aneuraceae</taxon>
        <taxon>Aneura</taxon>
    </lineage>
</organism>
<evidence type="ECO:0000313" key="6">
    <source>
        <dbReference type="EMBL" id="ABV04283.1"/>
    </source>
</evidence>
<dbReference type="InterPro" id="IPR017871">
    <property type="entry name" value="ABC_transporter-like_CS"/>
</dbReference>
<keyword evidence="1" id="KW-0813">Transport</keyword>
<dbReference type="InterPro" id="IPR003593">
    <property type="entry name" value="AAA+_ATPase"/>
</dbReference>
<dbReference type="SUPFAM" id="SSF52540">
    <property type="entry name" value="P-loop containing nucleoside triphosphate hydrolases"/>
    <property type="match status" value="1"/>
</dbReference>
<dbReference type="InterPro" id="IPR003439">
    <property type="entry name" value="ABC_transporter-like_ATP-bd"/>
</dbReference>
<reference evidence="6" key="1">
    <citation type="submission" date="2007-04" db="EMBL/GenBank/DDBJ databases">
        <title>Distribution and evolution of pseudogenes in the plastid genome of Aneura mirabilis.</title>
        <authorList>
            <person name="Wickett N.J."/>
            <person name="Fan Y."/>
            <person name="Lewis P.O."/>
            <person name="Goffinet B."/>
        </authorList>
    </citation>
    <scope>NUCLEOTIDE SEQUENCE</scope>
</reference>
<sequence>MSILVHKVSKLLADSKILDRVSLYVPESSLTVIMGPSGSGKSSLLRIIAGLDDCDHGSIWLRGIDMTTVSTQYRRMSFVFQNYALFKHMTVYDNISFGLHLRRYPSHKIKNEVNDLLNCLRIADVSFEYPSKLSGGQKQRVALARGLAIRPDFLLLDEPFGALDGELRRHLRKWLKYYLQGNKITTIMVTHDEGEAIEMADEIAILKGGRLLQRGKPKNLYDRPINLFVGIFLGSLVEMPGSNESIAPTLESKDSVTPYKFSSNSIWKEFFVNGSMHKHRFFLRPHEFSIKSVEDTQLTPVEIETITHKRNFIQLNLRATFFPWSLGIPIGYQAFQNLHVKSFAQRLYIEPRFEVSLRVYTTTDAWQQNISIQIGW</sequence>
<evidence type="ECO:0000256" key="1">
    <source>
        <dbReference type="ARBA" id="ARBA00022448"/>
    </source>
</evidence>
<evidence type="ECO:0000256" key="2">
    <source>
        <dbReference type="ARBA" id="ARBA00022741"/>
    </source>
</evidence>
<dbReference type="PROSITE" id="PS00211">
    <property type="entry name" value="ABC_TRANSPORTER_1"/>
    <property type="match status" value="1"/>
</dbReference>
<keyword evidence="3" id="KW-0067">ATP-binding</keyword>